<feature type="region of interest" description="Disordered" evidence="3">
    <location>
        <begin position="1"/>
        <end position="46"/>
    </location>
</feature>
<gene>
    <name evidence="5" type="ORF">CRH09_30330</name>
</gene>
<evidence type="ECO:0000256" key="2">
    <source>
        <dbReference type="ARBA" id="ARBA00023295"/>
    </source>
</evidence>
<dbReference type="EMBL" id="CP023778">
    <property type="protein sequence ID" value="ATL69828.1"/>
    <property type="molecule type" value="Genomic_DNA"/>
</dbReference>
<dbReference type="Pfam" id="PF01156">
    <property type="entry name" value="IU_nuc_hydro"/>
    <property type="match status" value="1"/>
</dbReference>
<keyword evidence="1" id="KW-0378">Hydrolase</keyword>
<protein>
    <recommendedName>
        <fullName evidence="4">Inosine/uridine-preferring nucleoside hydrolase domain-containing protein</fullName>
    </recommendedName>
</protein>
<dbReference type="Gene3D" id="3.90.245.10">
    <property type="entry name" value="Ribonucleoside hydrolase-like"/>
    <property type="match status" value="1"/>
</dbReference>
<dbReference type="GO" id="GO:0005829">
    <property type="term" value="C:cytosol"/>
    <property type="evidence" value="ECO:0007669"/>
    <property type="project" value="TreeGrafter"/>
</dbReference>
<dbReference type="InterPro" id="IPR036452">
    <property type="entry name" value="Ribo_hydro-like"/>
</dbReference>
<name>A0A291RRF8_9NOCA</name>
<dbReference type="Proteomes" id="UP000221961">
    <property type="component" value="Chromosome"/>
</dbReference>
<evidence type="ECO:0000259" key="4">
    <source>
        <dbReference type="Pfam" id="PF01156"/>
    </source>
</evidence>
<dbReference type="PANTHER" id="PTHR12304:SF4">
    <property type="entry name" value="URIDINE NUCLEOSIDASE"/>
    <property type="match status" value="1"/>
</dbReference>
<dbReference type="AlphaFoldDB" id="A0A291RRF8"/>
<feature type="domain" description="Inosine/uridine-preferring nucleoside hydrolase" evidence="4">
    <location>
        <begin position="104"/>
        <end position="356"/>
    </location>
</feature>
<dbReference type="KEGG" id="ntp:CRH09_30330"/>
<feature type="compositionally biased region" description="Polar residues" evidence="3">
    <location>
        <begin position="32"/>
        <end position="43"/>
    </location>
</feature>
<evidence type="ECO:0000313" key="5">
    <source>
        <dbReference type="EMBL" id="ATL69828.1"/>
    </source>
</evidence>
<dbReference type="InterPro" id="IPR001910">
    <property type="entry name" value="Inosine/uridine_hydrolase_dom"/>
</dbReference>
<dbReference type="PANTHER" id="PTHR12304">
    <property type="entry name" value="INOSINE-URIDINE PREFERRING NUCLEOSIDE HYDROLASE"/>
    <property type="match status" value="1"/>
</dbReference>
<dbReference type="GO" id="GO:0008477">
    <property type="term" value="F:purine nucleosidase activity"/>
    <property type="evidence" value="ECO:0007669"/>
    <property type="project" value="TreeGrafter"/>
</dbReference>
<dbReference type="SUPFAM" id="SSF53590">
    <property type="entry name" value="Nucleoside hydrolase"/>
    <property type="match status" value="1"/>
</dbReference>
<evidence type="ECO:0000313" key="6">
    <source>
        <dbReference type="Proteomes" id="UP000221961"/>
    </source>
</evidence>
<dbReference type="InterPro" id="IPR023186">
    <property type="entry name" value="IUNH"/>
</dbReference>
<evidence type="ECO:0000256" key="1">
    <source>
        <dbReference type="ARBA" id="ARBA00022801"/>
    </source>
</evidence>
<organism evidence="5 6">
    <name type="scientific">Nocardia terpenica</name>
    <dbReference type="NCBI Taxonomy" id="455432"/>
    <lineage>
        <taxon>Bacteria</taxon>
        <taxon>Bacillati</taxon>
        <taxon>Actinomycetota</taxon>
        <taxon>Actinomycetes</taxon>
        <taxon>Mycobacteriales</taxon>
        <taxon>Nocardiaceae</taxon>
        <taxon>Nocardia</taxon>
    </lineage>
</organism>
<dbReference type="GO" id="GO:0006152">
    <property type="term" value="P:purine nucleoside catabolic process"/>
    <property type="evidence" value="ECO:0007669"/>
    <property type="project" value="TreeGrafter"/>
</dbReference>
<sequence>MSADDDPGQPSTTRDGGGSQQNPPTPLGPRSGSRTAESGSGESSAVRPLDDLLHELRHAAGPSPIRTVESPAPMNPLPDSVAIPSSQSLLPIFETLIFSPDSVVVLDTDIGYDLDDIIALWCAARPVGDHRLVVVTSDETRDRRARLARYFLDLIGRPDALVIAGRDLGGHHRFLLDDRYLSMDRPVSTDVIEVITHLCHTATAPLVWVGLGPLSNLSDALAARPYLTEMIDVTWMGGWLDRYRRPDRASHNFRMDPLATGHVLRAAHRPRCVLSTHTDHPALELTPASPLLAWLSTPGRPEWAQLIAAHADAWFAFCRTRGAKPRSCQADPLTLAAALGAPVVEFGTETVTIADDARLYRRGRGLDLTVSTHVDYPRFGQWLANALPETGLHPAIPITTPSPPTQ</sequence>
<accession>A0A291RRF8</accession>
<proteinExistence type="predicted"/>
<keyword evidence="2" id="KW-0326">Glycosidase</keyword>
<evidence type="ECO:0000256" key="3">
    <source>
        <dbReference type="SAM" id="MobiDB-lite"/>
    </source>
</evidence>
<reference evidence="5 6" key="1">
    <citation type="submission" date="2017-10" db="EMBL/GenBank/DDBJ databases">
        <title>Comparative genomics between pathogenic Norcardia.</title>
        <authorList>
            <person name="Zeng L."/>
        </authorList>
    </citation>
    <scope>NUCLEOTIDE SEQUENCE [LARGE SCALE GENOMIC DNA]</scope>
    <source>
        <strain evidence="5 6">NC_YFY_NT001</strain>
    </source>
</reference>